<dbReference type="EMBL" id="CADEPM010000008">
    <property type="protein sequence ID" value="CAB3409115.1"/>
    <property type="molecule type" value="Genomic_DNA"/>
</dbReference>
<dbReference type="FunFam" id="3.40.50.300:FF:003870">
    <property type="entry name" value="Putative elongator complex protein 4"/>
    <property type="match status" value="1"/>
</dbReference>
<comment type="similarity">
    <text evidence="4">Belongs to the ELP4 family.</text>
</comment>
<evidence type="ECO:0000256" key="4">
    <source>
        <dbReference type="ARBA" id="ARBA00007573"/>
    </source>
</evidence>
<gene>
    <name evidence="11" type="ORF">CBOVIS_LOCUS10807</name>
</gene>
<evidence type="ECO:0000313" key="11">
    <source>
        <dbReference type="EMBL" id="CAB3409115.1"/>
    </source>
</evidence>
<dbReference type="Proteomes" id="UP000494206">
    <property type="component" value="Unassembled WGS sequence"/>
</dbReference>
<dbReference type="AlphaFoldDB" id="A0A8S1F5I6"/>
<dbReference type="Pfam" id="PF05625">
    <property type="entry name" value="PAXNEB"/>
    <property type="match status" value="1"/>
</dbReference>
<evidence type="ECO:0000256" key="5">
    <source>
        <dbReference type="ARBA" id="ARBA00020265"/>
    </source>
</evidence>
<dbReference type="InterPro" id="IPR027417">
    <property type="entry name" value="P-loop_NTPase"/>
</dbReference>
<organism evidence="11 12">
    <name type="scientific">Caenorhabditis bovis</name>
    <dbReference type="NCBI Taxonomy" id="2654633"/>
    <lineage>
        <taxon>Eukaryota</taxon>
        <taxon>Metazoa</taxon>
        <taxon>Ecdysozoa</taxon>
        <taxon>Nematoda</taxon>
        <taxon>Chromadorea</taxon>
        <taxon>Rhabditida</taxon>
        <taxon>Rhabditina</taxon>
        <taxon>Rhabditomorpha</taxon>
        <taxon>Rhabditoidea</taxon>
        <taxon>Rhabditidae</taxon>
        <taxon>Peloderinae</taxon>
        <taxon>Caenorhabditis</taxon>
    </lineage>
</organism>
<evidence type="ECO:0000256" key="9">
    <source>
        <dbReference type="ARBA" id="ARBA00045238"/>
    </source>
</evidence>
<evidence type="ECO:0000256" key="8">
    <source>
        <dbReference type="ARBA" id="ARBA00023242"/>
    </source>
</evidence>
<keyword evidence="12" id="KW-1185">Reference proteome</keyword>
<evidence type="ECO:0000256" key="10">
    <source>
        <dbReference type="ARBA" id="ARBA00063757"/>
    </source>
</evidence>
<comment type="subcellular location">
    <subcellularLocation>
        <location evidence="2">Cytoplasm</location>
    </subcellularLocation>
    <subcellularLocation>
        <location evidence="1">Nucleus</location>
    </subcellularLocation>
</comment>
<dbReference type="PANTHER" id="PTHR12896">
    <property type="entry name" value="PAX6 NEIGHBOR PROTEIN PAXNEB"/>
    <property type="match status" value="1"/>
</dbReference>
<dbReference type="CDD" id="cd19494">
    <property type="entry name" value="Elp4"/>
    <property type="match status" value="1"/>
</dbReference>
<evidence type="ECO:0000256" key="1">
    <source>
        <dbReference type="ARBA" id="ARBA00004123"/>
    </source>
</evidence>
<evidence type="ECO:0000256" key="2">
    <source>
        <dbReference type="ARBA" id="ARBA00004496"/>
    </source>
</evidence>
<proteinExistence type="inferred from homology"/>
<accession>A0A8S1F5I6</accession>
<comment type="pathway">
    <text evidence="3">tRNA modification; 5-methoxycarbonylmethyl-2-thiouridine-tRNA biosynthesis.</text>
</comment>
<reference evidence="11 12" key="1">
    <citation type="submission" date="2020-04" db="EMBL/GenBank/DDBJ databases">
        <authorList>
            <person name="Laetsch R D."/>
            <person name="Stevens L."/>
            <person name="Kumar S."/>
            <person name="Blaxter L. M."/>
        </authorList>
    </citation>
    <scope>NUCLEOTIDE SEQUENCE [LARGE SCALE GENOMIC DNA]</scope>
</reference>
<evidence type="ECO:0000313" key="12">
    <source>
        <dbReference type="Proteomes" id="UP000494206"/>
    </source>
</evidence>
<keyword evidence="8" id="KW-0539">Nucleus</keyword>
<sequence>MLTVGDTVQINGCSTKKRILETSSGCNAFDTVCGGALTNSSIVLIDEPRSRHYASFLVKYFVAEGVHYNHKILIVDPNADPKTGILSEIPSRKIVDEKPTGFPERKVENEEMSIAWRYDKVAKVDSALGSSSKQEATYDFSNFLKDVDAEVFTEFSFKKLYEKIEKTIRDQETHTKGGGRGGPKKNLLRIVIQNIDSILWEDRENMGRFLVFLRALLRSSYAIAYITTNSYSTNESIFRVIENCADVNVQLECFNEEEKKTFRGMGTVHGYFRLKSLPRLAALGMHCPPIMDLIFEAQSRKGFQIRIMHLPPALDEPSPSSKPCNIDF</sequence>
<dbReference type="GO" id="GO:0005737">
    <property type="term" value="C:cytoplasm"/>
    <property type="evidence" value="ECO:0007669"/>
    <property type="project" value="UniProtKB-SubCell"/>
</dbReference>
<comment type="function">
    <text evidence="9">Component of the elongator complex which is required for multiple tRNA modifications, including mcm5U (5-methoxycarbonylmethyl uridine), mcm5s2U (5-methoxycarbonylmethyl-2-thiouridine), and ncm5U (5-carbamoylmethyl uridine). The elongator complex catalyzes the formation of carboxymethyluridine in the wobble base at position 34 in tRNAs.</text>
</comment>
<evidence type="ECO:0000256" key="3">
    <source>
        <dbReference type="ARBA" id="ARBA00005043"/>
    </source>
</evidence>
<evidence type="ECO:0000256" key="6">
    <source>
        <dbReference type="ARBA" id="ARBA00022490"/>
    </source>
</evidence>
<dbReference type="Gene3D" id="3.40.50.300">
    <property type="entry name" value="P-loop containing nucleotide triphosphate hydrolases"/>
    <property type="match status" value="1"/>
</dbReference>
<name>A0A8S1F5I6_9PELO</name>
<dbReference type="GO" id="GO:0002098">
    <property type="term" value="P:tRNA wobble uridine modification"/>
    <property type="evidence" value="ECO:0007669"/>
    <property type="project" value="InterPro"/>
</dbReference>
<comment type="subunit">
    <text evidence="10">Component of the elongator complex.</text>
</comment>
<dbReference type="InterPro" id="IPR008728">
    <property type="entry name" value="Elongator_complex_protein_4"/>
</dbReference>
<evidence type="ECO:0000256" key="7">
    <source>
        <dbReference type="ARBA" id="ARBA00022694"/>
    </source>
</evidence>
<protein>
    <recommendedName>
        <fullName evidence="5">Elongator complex protein 4</fullName>
    </recommendedName>
</protein>
<dbReference type="OrthoDB" id="289162at2759"/>
<comment type="caution">
    <text evidence="11">The sequence shown here is derived from an EMBL/GenBank/DDBJ whole genome shotgun (WGS) entry which is preliminary data.</text>
</comment>
<keyword evidence="7" id="KW-0819">tRNA processing</keyword>
<dbReference type="PANTHER" id="PTHR12896:SF1">
    <property type="entry name" value="ELONGATOR COMPLEX PROTEIN 4"/>
    <property type="match status" value="1"/>
</dbReference>
<keyword evidence="6" id="KW-0963">Cytoplasm</keyword>
<dbReference type="GO" id="GO:0033588">
    <property type="term" value="C:elongator holoenzyme complex"/>
    <property type="evidence" value="ECO:0007669"/>
    <property type="project" value="InterPro"/>
</dbReference>
<dbReference type="GO" id="GO:0008023">
    <property type="term" value="C:transcription elongation factor complex"/>
    <property type="evidence" value="ECO:0007669"/>
    <property type="project" value="TreeGrafter"/>
</dbReference>